<dbReference type="Proteomes" id="UP001057402">
    <property type="component" value="Chromosome 3"/>
</dbReference>
<dbReference type="EMBL" id="CM042882">
    <property type="protein sequence ID" value="KAI4383384.1"/>
    <property type="molecule type" value="Genomic_DNA"/>
</dbReference>
<evidence type="ECO:0000313" key="2">
    <source>
        <dbReference type="Proteomes" id="UP001057402"/>
    </source>
</evidence>
<protein>
    <submittedName>
        <fullName evidence="1">Uncharacterized protein</fullName>
    </submittedName>
</protein>
<sequence>MGFKAALSCHHHHLVLFVFVSIIIPDLSSEPIPISSGSIATTSEASPRTDDSFGSYSTKHRFHSTLKDITNPVTTIPTIIPAPYSGSASSSSSATAAPPSSNPVIIPTSNPGTEVSPQTTAANPVGYPAGSYSLTNPPPSLSGSWCIAIQGASRTALQVGLDYACGYGRADCSAIQPGGRCYEPNSVRDHASYAFNEYYQKNPIPSSCNFSGTALVTSTDPSSSTCWYQSTSTSSSILNTTNSVGSRVFGAVPTRPTTSSSPACRLVASASFLGSFIIITTLNRLAQLCL</sequence>
<reference evidence="2" key="1">
    <citation type="journal article" date="2023" name="Front. Plant Sci.">
        <title>Chromosomal-level genome assembly of Melastoma candidum provides insights into trichome evolution.</title>
        <authorList>
            <person name="Zhong Y."/>
            <person name="Wu W."/>
            <person name="Sun C."/>
            <person name="Zou P."/>
            <person name="Liu Y."/>
            <person name="Dai S."/>
            <person name="Zhou R."/>
        </authorList>
    </citation>
    <scope>NUCLEOTIDE SEQUENCE [LARGE SCALE GENOMIC DNA]</scope>
</reference>
<comment type="caution">
    <text evidence="1">The sequence shown here is derived from an EMBL/GenBank/DDBJ whole genome shotgun (WGS) entry which is preliminary data.</text>
</comment>
<proteinExistence type="predicted"/>
<accession>A0ACB9RWU3</accession>
<gene>
    <name evidence="1" type="ORF">MLD38_009226</name>
</gene>
<organism evidence="1 2">
    <name type="scientific">Melastoma candidum</name>
    <dbReference type="NCBI Taxonomy" id="119954"/>
    <lineage>
        <taxon>Eukaryota</taxon>
        <taxon>Viridiplantae</taxon>
        <taxon>Streptophyta</taxon>
        <taxon>Embryophyta</taxon>
        <taxon>Tracheophyta</taxon>
        <taxon>Spermatophyta</taxon>
        <taxon>Magnoliopsida</taxon>
        <taxon>eudicotyledons</taxon>
        <taxon>Gunneridae</taxon>
        <taxon>Pentapetalae</taxon>
        <taxon>rosids</taxon>
        <taxon>malvids</taxon>
        <taxon>Myrtales</taxon>
        <taxon>Melastomataceae</taxon>
        <taxon>Melastomatoideae</taxon>
        <taxon>Melastomateae</taxon>
        <taxon>Melastoma</taxon>
    </lineage>
</organism>
<keyword evidence="2" id="KW-1185">Reference proteome</keyword>
<name>A0ACB9RWU3_9MYRT</name>
<evidence type="ECO:0000313" key="1">
    <source>
        <dbReference type="EMBL" id="KAI4383384.1"/>
    </source>
</evidence>